<organism evidence="1 2">
    <name type="scientific">Nocardioides zeae</name>
    <dbReference type="NCBI Taxonomy" id="1457234"/>
    <lineage>
        <taxon>Bacteria</taxon>
        <taxon>Bacillati</taxon>
        <taxon>Actinomycetota</taxon>
        <taxon>Actinomycetes</taxon>
        <taxon>Propionibacteriales</taxon>
        <taxon>Nocardioidaceae</taxon>
        <taxon>Nocardioides</taxon>
    </lineage>
</organism>
<comment type="caution">
    <text evidence="1">The sequence shown here is derived from an EMBL/GenBank/DDBJ whole genome shotgun (WGS) entry which is preliminary data.</text>
</comment>
<proteinExistence type="predicted"/>
<protein>
    <submittedName>
        <fullName evidence="1">Acetyl esterase/lipase</fullName>
    </submittedName>
</protein>
<gene>
    <name evidence="1" type="ORF">QE364_000571</name>
</gene>
<keyword evidence="2" id="KW-1185">Reference proteome</keyword>
<evidence type="ECO:0000313" key="2">
    <source>
        <dbReference type="Proteomes" id="UP001261666"/>
    </source>
</evidence>
<dbReference type="EMBL" id="JAVIZJ010000002">
    <property type="protein sequence ID" value="MDR6208879.1"/>
    <property type="molecule type" value="Genomic_DNA"/>
</dbReference>
<accession>A0ACC6IDX9</accession>
<reference evidence="1" key="1">
    <citation type="submission" date="2023-08" db="EMBL/GenBank/DDBJ databases">
        <title>Functional and genomic diversity of the sorghum phyllosphere microbiome.</title>
        <authorList>
            <person name="Shade A."/>
        </authorList>
    </citation>
    <scope>NUCLEOTIDE SEQUENCE</scope>
    <source>
        <strain evidence="1">SORGH_AS_0885</strain>
    </source>
</reference>
<sequence length="296" mass="31152">MHPDDLMPRLSYAGLVPAALLEPPAVEVLPGAVSRLQLPYRTLQGWRPLQLDLHLPAAATGPVPVVVYVHGGSFLAGRPTMGPWRSLPASGVAVASIAYRLAGEAAFPEPVEDVRAALAWLATDGARYGVDPTRIALWGSSAGGYLALLAAMTGRRSLGRPIDDPGAVPDLAAVVAHYPVTDPTRLREDADGGDERQVATVEAAMAAFFTGATDVPTALVDHLDDTEHLPPVLLQHGDDDHRVALAQSQRLARALEERGRAVGLRVVPGADHGDPVFESTELVGEVLAFLSDHGVA</sequence>
<evidence type="ECO:0000313" key="1">
    <source>
        <dbReference type="EMBL" id="MDR6208879.1"/>
    </source>
</evidence>
<name>A0ACC6IDX9_9ACTN</name>
<dbReference type="Proteomes" id="UP001261666">
    <property type="component" value="Unassembled WGS sequence"/>
</dbReference>